<evidence type="ECO:0000256" key="2">
    <source>
        <dbReference type="SAM" id="MobiDB-lite"/>
    </source>
</evidence>
<dbReference type="OrthoDB" id="3164at2157"/>
<dbReference type="Proteomes" id="UP000199161">
    <property type="component" value="Unassembled WGS sequence"/>
</dbReference>
<dbReference type="AlphaFoldDB" id="A0A1I1K0E4"/>
<feature type="domain" description="Sulfatase N-terminal" evidence="3">
    <location>
        <begin position="2"/>
        <end position="350"/>
    </location>
</feature>
<organism evidence="4 5">
    <name type="scientific">Natronobacterium haloterrestre</name>
    <name type="common">Halobiforma haloterrestris</name>
    <dbReference type="NCBI Taxonomy" id="148448"/>
    <lineage>
        <taxon>Archaea</taxon>
        <taxon>Methanobacteriati</taxon>
        <taxon>Methanobacteriota</taxon>
        <taxon>Stenosarchaea group</taxon>
        <taxon>Halobacteria</taxon>
        <taxon>Halobacteriales</taxon>
        <taxon>Natrialbaceae</taxon>
        <taxon>Natronobacterium</taxon>
    </lineage>
</organism>
<dbReference type="GO" id="GO:0004065">
    <property type="term" value="F:arylsulfatase activity"/>
    <property type="evidence" value="ECO:0007669"/>
    <property type="project" value="TreeGrafter"/>
</dbReference>
<dbReference type="InterPro" id="IPR017850">
    <property type="entry name" value="Alkaline_phosphatase_core_sf"/>
</dbReference>
<feature type="region of interest" description="Disordered" evidence="2">
    <location>
        <begin position="462"/>
        <end position="496"/>
    </location>
</feature>
<dbReference type="CDD" id="cd16148">
    <property type="entry name" value="sulfatase_like"/>
    <property type="match status" value="1"/>
</dbReference>
<name>A0A1I1K0E4_NATHA</name>
<dbReference type="Pfam" id="PF00884">
    <property type="entry name" value="Sulfatase"/>
    <property type="match status" value="1"/>
</dbReference>
<accession>A0A1I1K0E4</accession>
<dbReference type="PANTHER" id="PTHR42693">
    <property type="entry name" value="ARYLSULFATASE FAMILY MEMBER"/>
    <property type="match status" value="1"/>
</dbReference>
<gene>
    <name evidence="4" type="ORF">SAMN05444422_11025</name>
</gene>
<dbReference type="Gene3D" id="3.40.720.10">
    <property type="entry name" value="Alkaline Phosphatase, subunit A"/>
    <property type="match status" value="1"/>
</dbReference>
<dbReference type="EMBL" id="FOKW01000010">
    <property type="protein sequence ID" value="SFC54216.1"/>
    <property type="molecule type" value="Genomic_DNA"/>
</dbReference>
<evidence type="ECO:0000256" key="1">
    <source>
        <dbReference type="ARBA" id="ARBA00008779"/>
    </source>
</evidence>
<proteinExistence type="inferred from homology"/>
<reference evidence="5" key="1">
    <citation type="submission" date="2016-10" db="EMBL/GenBank/DDBJ databases">
        <authorList>
            <person name="Varghese N."/>
            <person name="Submissions S."/>
        </authorList>
    </citation>
    <scope>NUCLEOTIDE SEQUENCE [LARGE SCALE GENOMIC DNA]</scope>
    <source>
        <strain evidence="5">DSM 13078</strain>
    </source>
</reference>
<evidence type="ECO:0000313" key="4">
    <source>
        <dbReference type="EMBL" id="SFC54216.1"/>
    </source>
</evidence>
<sequence length="496" mass="55700">MNILVVVVDALRVDRVGSYGGRSVTPTIDELAADGTIFENAYSTTNATDPALTSLQTGQYPRTHGVLNHGSHVSEMEKKRVEDTSTLPSVLNKRGFATGAFGRPLGRWHRRGFDRYPELTSAHWRLKSLEKAVSDILYSVHPSIGDVISGVYNSLTDRTGSDDENEIVEAFDSFLEDADRFYSLVHLMDTHTPYDVDENLVERYLERFEYENTPLTEIAERFPTGSITYNSLQPGGVVNQNNDQWRGHEVGIGTALARAQYDAAATEADRKIDSLLSVLRDRGMLEETLVLIVADHGESLGEHDIYFEHHGLYEATVRVPLIVRPPFDAVDRVSELVNITDIAPTVLDVLDDSKGSPTEFDADGRSLLPLLEGSDSDDTWDSREAILLEEANTQRFRGIRTQNWKYLRAVGDPACRYCERPHGAAEQLYDLTTDPNETENLVEDRSEQAAKLRAQLEELLSRYTHSENDPNASDNRSVEYDDEEEVLDRLESLGYR</sequence>
<keyword evidence="5" id="KW-1185">Reference proteome</keyword>
<dbReference type="InterPro" id="IPR050738">
    <property type="entry name" value="Sulfatase"/>
</dbReference>
<protein>
    <submittedName>
        <fullName evidence="4">Arylsulfatase A</fullName>
    </submittedName>
</protein>
<dbReference type="PANTHER" id="PTHR42693:SF33">
    <property type="entry name" value="ARYLSULFATASE"/>
    <property type="match status" value="1"/>
</dbReference>
<evidence type="ECO:0000259" key="3">
    <source>
        <dbReference type="Pfam" id="PF00884"/>
    </source>
</evidence>
<feature type="compositionally biased region" description="Basic and acidic residues" evidence="2">
    <location>
        <begin position="487"/>
        <end position="496"/>
    </location>
</feature>
<dbReference type="SUPFAM" id="SSF53649">
    <property type="entry name" value="Alkaline phosphatase-like"/>
    <property type="match status" value="1"/>
</dbReference>
<dbReference type="InterPro" id="IPR000917">
    <property type="entry name" value="Sulfatase_N"/>
</dbReference>
<evidence type="ECO:0000313" key="5">
    <source>
        <dbReference type="Proteomes" id="UP000199161"/>
    </source>
</evidence>
<comment type="similarity">
    <text evidence="1">Belongs to the sulfatase family.</text>
</comment>
<dbReference type="RefSeq" id="WP_089789312.1">
    <property type="nucleotide sequence ID" value="NZ_FOKW01000010.1"/>
</dbReference>